<dbReference type="SUPFAM" id="SSF53328">
    <property type="entry name" value="Formyltransferase"/>
    <property type="match status" value="1"/>
</dbReference>
<dbReference type="InterPro" id="IPR004810">
    <property type="entry name" value="PurU"/>
</dbReference>
<dbReference type="SUPFAM" id="SSF55021">
    <property type="entry name" value="ACT-like"/>
    <property type="match status" value="1"/>
</dbReference>
<sequence>MWPSLQRIGPGWENRSPSGCVRAHGRRRTYASGVTAQTAPTHWILTLSCPDGPGIVHAVAGLLAEHGGNITESQQFGDPYSGRFFMRVQFEAAASREDLTSAVTELAARFDMTWNLDAAGRPMRTLVLVSKAAHCLVDLLYRERSQHLPVDVVGVVGNHRDLEDIARFYGKPFHHVPVTKDTKPESEAALRRLIAETDAELVVLARYMQILSDEMCRDHAGRIINIHHSFLPSFKGAGPYRQAHDRGVKIIGATSHYVTGDLDEGPIIEQDVERVDHSHTVDDLVRIGEDTERRTLARAVRWHAEHRVLLDGHRTVVFR</sequence>
<dbReference type="PANTHER" id="PTHR42706:SF1">
    <property type="entry name" value="FORMYLTETRAHYDROFOLATE DEFORMYLASE 2, MITOCHONDRIAL"/>
    <property type="match status" value="1"/>
</dbReference>
<comment type="similarity">
    <text evidence="3">Belongs to the PurU family.</text>
</comment>
<dbReference type="InterPro" id="IPR036477">
    <property type="entry name" value="Formyl_transf_N_sf"/>
</dbReference>
<dbReference type="InterPro" id="IPR002376">
    <property type="entry name" value="Formyl_transf_N"/>
</dbReference>
<keyword evidence="1 3" id="KW-0554">One-carbon metabolism</keyword>
<comment type="catalytic activity">
    <reaction evidence="3">
        <text>(6R)-10-formyltetrahydrofolate + H2O = (6S)-5,6,7,8-tetrahydrofolate + formate + H(+)</text>
        <dbReference type="Rhea" id="RHEA:19833"/>
        <dbReference type="ChEBI" id="CHEBI:15377"/>
        <dbReference type="ChEBI" id="CHEBI:15378"/>
        <dbReference type="ChEBI" id="CHEBI:15740"/>
        <dbReference type="ChEBI" id="CHEBI:57453"/>
        <dbReference type="ChEBI" id="CHEBI:195366"/>
        <dbReference type="EC" id="3.5.1.10"/>
    </reaction>
</comment>
<dbReference type="InterPro" id="IPR041729">
    <property type="entry name" value="Formyl-FH4-Hydrolase_C"/>
</dbReference>
<dbReference type="PIRSF" id="PIRSF036480">
    <property type="entry name" value="FormyFH4_hydr"/>
    <property type="match status" value="1"/>
</dbReference>
<dbReference type="Pfam" id="PF00551">
    <property type="entry name" value="Formyl_trans_N"/>
    <property type="match status" value="1"/>
</dbReference>
<dbReference type="PANTHER" id="PTHR42706">
    <property type="entry name" value="FORMYLTETRAHYDROFOLATE DEFORMYLASE"/>
    <property type="match status" value="1"/>
</dbReference>
<dbReference type="Proteomes" id="UP000625527">
    <property type="component" value="Unassembled WGS sequence"/>
</dbReference>
<evidence type="ECO:0000256" key="3">
    <source>
        <dbReference type="HAMAP-Rule" id="MF_01927"/>
    </source>
</evidence>
<feature type="domain" description="ACT" evidence="5">
    <location>
        <begin position="44"/>
        <end position="121"/>
    </location>
</feature>
<keyword evidence="3" id="KW-0658">Purine biosynthesis</keyword>
<dbReference type="EC" id="3.5.1.10" evidence="3 4"/>
<dbReference type="InterPro" id="IPR045865">
    <property type="entry name" value="ACT-like_dom_sf"/>
</dbReference>
<name>A0ABR9MV37_9MICO</name>
<dbReference type="Gene3D" id="3.40.50.170">
    <property type="entry name" value="Formyl transferase, N-terminal domain"/>
    <property type="match status" value="1"/>
</dbReference>
<keyword evidence="2 3" id="KW-0378">Hydrolase</keyword>
<dbReference type="GO" id="GO:0008864">
    <property type="term" value="F:formyltetrahydrofolate deformylase activity"/>
    <property type="evidence" value="ECO:0007669"/>
    <property type="project" value="UniProtKB-EC"/>
</dbReference>
<dbReference type="PRINTS" id="PR01575">
    <property type="entry name" value="FFH4HYDRLASE"/>
</dbReference>
<protein>
    <recommendedName>
        <fullName evidence="3 4">Formyltetrahydrofolate deformylase</fullName>
        <ecNumber evidence="3 4">3.5.1.10</ecNumber>
    </recommendedName>
    <alternativeName>
        <fullName evidence="3">Formyl-FH(4) hydrolase</fullName>
    </alternativeName>
</protein>
<dbReference type="CDD" id="cd04875">
    <property type="entry name" value="ACT_F4HF-DF"/>
    <property type="match status" value="1"/>
</dbReference>
<comment type="pathway">
    <text evidence="3">Purine metabolism; IMP biosynthesis via de novo pathway; formate from 10-formyl-5,6,7,8-tetrahydrofolate: step 1/1.</text>
</comment>
<evidence type="ECO:0000313" key="6">
    <source>
        <dbReference type="EMBL" id="MBE1874748.1"/>
    </source>
</evidence>
<evidence type="ECO:0000259" key="5">
    <source>
        <dbReference type="PROSITE" id="PS51671"/>
    </source>
</evidence>
<comment type="caution">
    <text evidence="6">The sequence shown here is derived from an EMBL/GenBank/DDBJ whole genome shotgun (WGS) entry which is preliminary data.</text>
</comment>
<dbReference type="InterPro" id="IPR044074">
    <property type="entry name" value="PurU_ACT"/>
</dbReference>
<dbReference type="NCBIfam" id="TIGR00655">
    <property type="entry name" value="PurU"/>
    <property type="match status" value="1"/>
</dbReference>
<comment type="function">
    <text evidence="3">Catalyzes the hydrolysis of 10-formyltetrahydrofolate (formyl-FH4) to formate and tetrahydrofolate (FH4).</text>
</comment>
<evidence type="ECO:0000256" key="4">
    <source>
        <dbReference type="NCBIfam" id="TIGR00655"/>
    </source>
</evidence>
<dbReference type="InterPro" id="IPR002912">
    <property type="entry name" value="ACT_dom"/>
</dbReference>
<dbReference type="HAMAP" id="MF_01927">
    <property type="entry name" value="PurU"/>
    <property type="match status" value="1"/>
</dbReference>
<proteinExistence type="inferred from homology"/>
<dbReference type="NCBIfam" id="NF004684">
    <property type="entry name" value="PRK06027.1"/>
    <property type="match status" value="1"/>
</dbReference>
<keyword evidence="7" id="KW-1185">Reference proteome</keyword>
<dbReference type="CDD" id="cd08648">
    <property type="entry name" value="FMT_core_Formyl-FH4-Hydrolase_C"/>
    <property type="match status" value="1"/>
</dbReference>
<evidence type="ECO:0000313" key="7">
    <source>
        <dbReference type="Proteomes" id="UP000625527"/>
    </source>
</evidence>
<gene>
    <name evidence="3 6" type="primary">purU</name>
    <name evidence="6" type="ORF">IHE71_03375</name>
</gene>
<accession>A0ABR9MV37</accession>
<dbReference type="Pfam" id="PF01842">
    <property type="entry name" value="ACT"/>
    <property type="match status" value="1"/>
</dbReference>
<evidence type="ECO:0000256" key="1">
    <source>
        <dbReference type="ARBA" id="ARBA00022563"/>
    </source>
</evidence>
<dbReference type="Gene3D" id="3.30.70.260">
    <property type="match status" value="1"/>
</dbReference>
<dbReference type="PROSITE" id="PS51671">
    <property type="entry name" value="ACT"/>
    <property type="match status" value="1"/>
</dbReference>
<evidence type="ECO:0000256" key="2">
    <source>
        <dbReference type="ARBA" id="ARBA00022801"/>
    </source>
</evidence>
<dbReference type="EMBL" id="JADAQT010000047">
    <property type="protein sequence ID" value="MBE1874748.1"/>
    <property type="molecule type" value="Genomic_DNA"/>
</dbReference>
<reference evidence="6 7" key="1">
    <citation type="submission" date="2020-10" db="EMBL/GenBank/DDBJ databases">
        <title>Myceligenerans pegani sp. nov., an endophytic actinomycete isolated from Peganum harmala L. in Xinjiang, China.</title>
        <authorList>
            <person name="Xin L."/>
        </authorList>
    </citation>
    <scope>NUCLEOTIDE SEQUENCE [LARGE SCALE GENOMIC DNA]</scope>
    <source>
        <strain evidence="6 7">TRM65318</strain>
    </source>
</reference>
<feature type="active site" evidence="3">
    <location>
        <position position="263"/>
    </location>
</feature>
<organism evidence="6 7">
    <name type="scientific">Myceligenerans pegani</name>
    <dbReference type="NCBI Taxonomy" id="2776917"/>
    <lineage>
        <taxon>Bacteria</taxon>
        <taxon>Bacillati</taxon>
        <taxon>Actinomycetota</taxon>
        <taxon>Actinomycetes</taxon>
        <taxon>Micrococcales</taxon>
        <taxon>Promicromonosporaceae</taxon>
        <taxon>Myceligenerans</taxon>
    </lineage>
</organism>